<sequence>MAGLWRLSTLPVDAWKTSKQVYGPDGLQVLLGKFRANGISAFYQGGIASAMATMVGHYPWFVTNNYLEHYLPKYSYKTDFGLAILRSAGIGFVCTVASDCISNSIRVVKTFKQTAKEQLTYKQVISQIVEKDGVSGLFLRGLQTKLLTNVVQGVAFSVAWKYIQHRIEDK</sequence>
<dbReference type="PANTHER" id="PTHR47567">
    <property type="entry name" value="MITOCHONDRIAL SUBSTRATE/SOLUTE CARRIER"/>
    <property type="match status" value="1"/>
</dbReference>
<keyword evidence="2" id="KW-0812">Transmembrane</keyword>
<dbReference type="Gene3D" id="1.50.40.10">
    <property type="entry name" value="Mitochondrial carrier domain"/>
    <property type="match status" value="1"/>
</dbReference>
<dbReference type="InterPro" id="IPR023395">
    <property type="entry name" value="MCP_dom_sf"/>
</dbReference>
<dbReference type="OrthoDB" id="409948at2759"/>
<evidence type="ECO:0000256" key="1">
    <source>
        <dbReference type="ARBA" id="ARBA00004141"/>
    </source>
</evidence>
<dbReference type="AlphaFoldDB" id="A0A5K1HDE8"/>
<dbReference type="GO" id="GO:0016020">
    <property type="term" value="C:membrane"/>
    <property type="evidence" value="ECO:0007669"/>
    <property type="project" value="UniProtKB-SubCell"/>
</dbReference>
<protein>
    <recommendedName>
        <fullName evidence="5">Mitochondrial carrier protein</fullName>
    </recommendedName>
</protein>
<evidence type="ECO:0008006" key="5">
    <source>
        <dbReference type="Google" id="ProtNLM"/>
    </source>
</evidence>
<accession>A0A5K1HDE8</accession>
<evidence type="ECO:0000256" key="3">
    <source>
        <dbReference type="ARBA" id="ARBA00023136"/>
    </source>
</evidence>
<comment type="subcellular location">
    <subcellularLocation>
        <location evidence="1">Membrane</location>
        <topology evidence="1">Multi-pass membrane protein</topology>
    </subcellularLocation>
</comment>
<evidence type="ECO:0000313" key="4">
    <source>
        <dbReference type="EMBL" id="VVW87281.1"/>
    </source>
</evidence>
<dbReference type="InterPro" id="IPR018108">
    <property type="entry name" value="MCP_transmembrane"/>
</dbReference>
<dbReference type="PANTHER" id="PTHR47567:SF1">
    <property type="entry name" value="NAD-DEPENDENT EPIMERASE_DEHYDRATASE DOMAIN-CONTAINING PROTEIN"/>
    <property type="match status" value="1"/>
</dbReference>
<name>A0A5K1HDE8_9MAGN</name>
<proteinExistence type="predicted"/>
<dbReference type="EMBL" id="LR722059">
    <property type="protein sequence ID" value="VVW87281.1"/>
    <property type="molecule type" value="Genomic_DNA"/>
</dbReference>
<dbReference type="Pfam" id="PF00153">
    <property type="entry name" value="Mito_carr"/>
    <property type="match status" value="1"/>
</dbReference>
<organism evidence="4">
    <name type="scientific">Nymphaea colorata</name>
    <name type="common">pocket water lily</name>
    <dbReference type="NCBI Taxonomy" id="210225"/>
    <lineage>
        <taxon>Eukaryota</taxon>
        <taxon>Viridiplantae</taxon>
        <taxon>Streptophyta</taxon>
        <taxon>Embryophyta</taxon>
        <taxon>Tracheophyta</taxon>
        <taxon>Spermatophyta</taxon>
        <taxon>Magnoliopsida</taxon>
        <taxon>Nymphaeales</taxon>
        <taxon>Nymphaeaceae</taxon>
        <taxon>Nymphaea</taxon>
    </lineage>
</organism>
<gene>
    <name evidence="4" type="ORF">NYM_LOCUS29759</name>
</gene>
<reference evidence="4" key="1">
    <citation type="submission" date="2019-09" db="EMBL/GenBank/DDBJ databases">
        <authorList>
            <person name="Zhang L."/>
        </authorList>
    </citation>
    <scope>NUCLEOTIDE SEQUENCE</scope>
</reference>
<dbReference type="SUPFAM" id="SSF103506">
    <property type="entry name" value="Mitochondrial carrier"/>
    <property type="match status" value="1"/>
</dbReference>
<evidence type="ECO:0000256" key="2">
    <source>
        <dbReference type="ARBA" id="ARBA00022692"/>
    </source>
</evidence>
<keyword evidence="3" id="KW-0472">Membrane</keyword>